<dbReference type="InterPro" id="IPR001296">
    <property type="entry name" value="Glyco_trans_1"/>
</dbReference>
<dbReference type="PANTHER" id="PTHR12526">
    <property type="entry name" value="GLYCOSYLTRANSFERASE"/>
    <property type="match status" value="1"/>
</dbReference>
<dbReference type="AlphaFoldDB" id="A0A1H4BBR8"/>
<dbReference type="Gene3D" id="3.40.50.2000">
    <property type="entry name" value="Glycogen Phosphorylase B"/>
    <property type="match status" value="2"/>
</dbReference>
<dbReference type="RefSeq" id="WP_092135052.1">
    <property type="nucleotide sequence ID" value="NZ_FNQK01000014.1"/>
</dbReference>
<dbReference type="STRING" id="283786.SAMN04487990_1145"/>
<evidence type="ECO:0000259" key="1">
    <source>
        <dbReference type="Pfam" id="PF00534"/>
    </source>
</evidence>
<name>A0A1H4BBR8_BIZPA</name>
<feature type="domain" description="Glycosyl transferase family 1" evidence="1">
    <location>
        <begin position="180"/>
        <end position="331"/>
    </location>
</feature>
<dbReference type="Proteomes" id="UP000198846">
    <property type="component" value="Unassembled WGS sequence"/>
</dbReference>
<dbReference type="SUPFAM" id="SSF53756">
    <property type="entry name" value="UDP-Glycosyltransferase/glycogen phosphorylase"/>
    <property type="match status" value="1"/>
</dbReference>
<evidence type="ECO:0000313" key="2">
    <source>
        <dbReference type="EMBL" id="SEA45577.1"/>
    </source>
</evidence>
<protein>
    <submittedName>
        <fullName evidence="2">Glycosyl transferases group 1</fullName>
    </submittedName>
</protein>
<dbReference type="OrthoDB" id="798298at2"/>
<dbReference type="PANTHER" id="PTHR12526:SF630">
    <property type="entry name" value="GLYCOSYLTRANSFERASE"/>
    <property type="match status" value="1"/>
</dbReference>
<dbReference type="Pfam" id="PF00534">
    <property type="entry name" value="Glycos_transf_1"/>
    <property type="match status" value="1"/>
</dbReference>
<organism evidence="2 3">
    <name type="scientific">Bizionia paragorgiae</name>
    <dbReference type="NCBI Taxonomy" id="283786"/>
    <lineage>
        <taxon>Bacteria</taxon>
        <taxon>Pseudomonadati</taxon>
        <taxon>Bacteroidota</taxon>
        <taxon>Flavobacteriia</taxon>
        <taxon>Flavobacteriales</taxon>
        <taxon>Flavobacteriaceae</taxon>
        <taxon>Bizionia</taxon>
    </lineage>
</organism>
<evidence type="ECO:0000313" key="3">
    <source>
        <dbReference type="Proteomes" id="UP000198846"/>
    </source>
</evidence>
<gene>
    <name evidence="2" type="ORF">SAMN04487990_1145</name>
</gene>
<accession>A0A1H4BBR8</accession>
<sequence length="351" mass="40054">MKNNNIDSICIVVPSLQKGGMERVVSLLGNNLLVYLKNVYIITLTSDKVEYEIDTRVNIIHLNRSLKNRVLLSYQLFKALRDIRPKVIVGFSEVFNPFTIVAGKLNGISVFVSDRSSPVIKYSFRDYILKKLTYPLSKGIIAQTDLAKRTLQIKKLNSNISILPNPVSAFNNTDFNFEIKRIISVGRLTKTKNQLELIKIFKEINNPEWELLIVGEGKNRVELERFISDNKLGYSVKMVGKKDNIEKQLSKASIFAFTSLSEGFPNVVLEAMAFPLATIAYDCPAGVSDLIENRVNGYLIPLNDFGLYKKELKFLMNNHEERLRIMKNAIKVREKYSQSIITKRFYDLITG</sequence>
<dbReference type="GO" id="GO:0016757">
    <property type="term" value="F:glycosyltransferase activity"/>
    <property type="evidence" value="ECO:0007669"/>
    <property type="project" value="InterPro"/>
</dbReference>
<keyword evidence="3" id="KW-1185">Reference proteome</keyword>
<keyword evidence="2" id="KW-0808">Transferase</keyword>
<reference evidence="2 3" key="1">
    <citation type="submission" date="2016-10" db="EMBL/GenBank/DDBJ databases">
        <authorList>
            <person name="de Groot N.N."/>
        </authorList>
    </citation>
    <scope>NUCLEOTIDE SEQUENCE [LARGE SCALE GENOMIC DNA]</scope>
    <source>
        <strain evidence="2 3">DSM 23842</strain>
    </source>
</reference>
<dbReference type="EMBL" id="FNQK01000014">
    <property type="protein sequence ID" value="SEA45577.1"/>
    <property type="molecule type" value="Genomic_DNA"/>
</dbReference>
<proteinExistence type="predicted"/>